<sequence length="67" mass="8009">MESILYMAEVRKYSMQLIIPMRKRKAAYGLRKRMRRRVRSQPGCIHFRLHLHCLQSVRQTLKVVAAP</sequence>
<organism evidence="1 2">
    <name type="scientific">Cylicostephanus goldi</name>
    <name type="common">Nematode worm</name>
    <dbReference type="NCBI Taxonomy" id="71465"/>
    <lineage>
        <taxon>Eukaryota</taxon>
        <taxon>Metazoa</taxon>
        <taxon>Ecdysozoa</taxon>
        <taxon>Nematoda</taxon>
        <taxon>Chromadorea</taxon>
        <taxon>Rhabditida</taxon>
        <taxon>Rhabditina</taxon>
        <taxon>Rhabditomorpha</taxon>
        <taxon>Strongyloidea</taxon>
        <taxon>Strongylidae</taxon>
        <taxon>Cylicostephanus</taxon>
    </lineage>
</organism>
<evidence type="ECO:0000313" key="2">
    <source>
        <dbReference type="Proteomes" id="UP000271889"/>
    </source>
</evidence>
<proteinExistence type="predicted"/>
<dbReference type="EMBL" id="UYRV01007588">
    <property type="protein sequence ID" value="VDK54765.1"/>
    <property type="molecule type" value="Genomic_DNA"/>
</dbReference>
<evidence type="ECO:0000313" key="1">
    <source>
        <dbReference type="EMBL" id="VDK54765.1"/>
    </source>
</evidence>
<dbReference type="Proteomes" id="UP000271889">
    <property type="component" value="Unassembled WGS sequence"/>
</dbReference>
<dbReference type="AlphaFoldDB" id="A0A3P6RLB9"/>
<accession>A0A3P6RLB9</accession>
<keyword evidence="2" id="KW-1185">Reference proteome</keyword>
<protein>
    <submittedName>
        <fullName evidence="1">Uncharacterized protein</fullName>
    </submittedName>
</protein>
<name>A0A3P6RLB9_CYLGO</name>
<gene>
    <name evidence="1" type="ORF">CGOC_LOCUS3102</name>
</gene>
<reference evidence="1 2" key="1">
    <citation type="submission" date="2018-11" db="EMBL/GenBank/DDBJ databases">
        <authorList>
            <consortium name="Pathogen Informatics"/>
        </authorList>
    </citation>
    <scope>NUCLEOTIDE SEQUENCE [LARGE SCALE GENOMIC DNA]</scope>
</reference>